<dbReference type="EMBL" id="BPLR01009023">
    <property type="protein sequence ID" value="GIY29088.1"/>
    <property type="molecule type" value="Genomic_DNA"/>
</dbReference>
<protein>
    <submittedName>
        <fullName evidence="1">Uncharacterized protein</fullName>
    </submittedName>
</protein>
<evidence type="ECO:0000313" key="1">
    <source>
        <dbReference type="EMBL" id="GIY29088.1"/>
    </source>
</evidence>
<comment type="caution">
    <text evidence="1">The sequence shown here is derived from an EMBL/GenBank/DDBJ whole genome shotgun (WGS) entry which is preliminary data.</text>
</comment>
<dbReference type="Proteomes" id="UP001054945">
    <property type="component" value="Unassembled WGS sequence"/>
</dbReference>
<name>A0AAV4SB27_CAEEX</name>
<gene>
    <name evidence="1" type="ORF">CEXT_674491</name>
</gene>
<accession>A0AAV4SB27</accession>
<keyword evidence="2" id="KW-1185">Reference proteome</keyword>
<sequence>MRRKSMQFKPVPTNSLSNLAKTGRGRINIFRGHRHISKEMDLIKDRLVACDLLSMPPCTATIAKSNR</sequence>
<organism evidence="1 2">
    <name type="scientific">Caerostris extrusa</name>
    <name type="common">Bark spider</name>
    <name type="synonym">Caerostris bankana</name>
    <dbReference type="NCBI Taxonomy" id="172846"/>
    <lineage>
        <taxon>Eukaryota</taxon>
        <taxon>Metazoa</taxon>
        <taxon>Ecdysozoa</taxon>
        <taxon>Arthropoda</taxon>
        <taxon>Chelicerata</taxon>
        <taxon>Arachnida</taxon>
        <taxon>Araneae</taxon>
        <taxon>Araneomorphae</taxon>
        <taxon>Entelegynae</taxon>
        <taxon>Araneoidea</taxon>
        <taxon>Araneidae</taxon>
        <taxon>Caerostris</taxon>
    </lineage>
</organism>
<proteinExistence type="predicted"/>
<reference evidence="1 2" key="1">
    <citation type="submission" date="2021-06" db="EMBL/GenBank/DDBJ databases">
        <title>Caerostris extrusa draft genome.</title>
        <authorList>
            <person name="Kono N."/>
            <person name="Arakawa K."/>
        </authorList>
    </citation>
    <scope>NUCLEOTIDE SEQUENCE [LARGE SCALE GENOMIC DNA]</scope>
</reference>
<dbReference type="AlphaFoldDB" id="A0AAV4SB27"/>
<evidence type="ECO:0000313" key="2">
    <source>
        <dbReference type="Proteomes" id="UP001054945"/>
    </source>
</evidence>